<evidence type="ECO:0000313" key="2">
    <source>
        <dbReference type="EMBL" id="AUW41434.1"/>
    </source>
</evidence>
<gene>
    <name evidence="2" type="ORF">CUJ84_Chr001034</name>
</gene>
<dbReference type="AlphaFoldDB" id="A0A2K9YZM7"/>
<evidence type="ECO:0000256" key="1">
    <source>
        <dbReference type="SAM" id="MobiDB-lite"/>
    </source>
</evidence>
<dbReference type="EMBL" id="CP025012">
    <property type="protein sequence ID" value="AUW41434.1"/>
    <property type="molecule type" value="Genomic_DNA"/>
</dbReference>
<organism evidence="2 3">
    <name type="scientific">Rhizobium leguminosarum</name>
    <dbReference type="NCBI Taxonomy" id="384"/>
    <lineage>
        <taxon>Bacteria</taxon>
        <taxon>Pseudomonadati</taxon>
        <taxon>Pseudomonadota</taxon>
        <taxon>Alphaproteobacteria</taxon>
        <taxon>Hyphomicrobiales</taxon>
        <taxon>Rhizobiaceae</taxon>
        <taxon>Rhizobium/Agrobacterium group</taxon>
        <taxon>Rhizobium</taxon>
    </lineage>
</organism>
<name>A0A2K9YZM7_RHILE</name>
<evidence type="ECO:0000313" key="3">
    <source>
        <dbReference type="Proteomes" id="UP000238523"/>
    </source>
</evidence>
<accession>A0A2K9YZM7</accession>
<dbReference type="Proteomes" id="UP000238523">
    <property type="component" value="Chromosome"/>
</dbReference>
<feature type="region of interest" description="Disordered" evidence="1">
    <location>
        <begin position="1"/>
        <end position="24"/>
    </location>
</feature>
<protein>
    <submittedName>
        <fullName evidence="2">Uncharacterized protein</fullName>
    </submittedName>
</protein>
<proteinExistence type="predicted"/>
<reference evidence="2 3" key="1">
    <citation type="submission" date="2017-11" db="EMBL/GenBank/DDBJ databases">
        <title>Complete genome of Rhizobium leguminosarum Norway, an ineffective micro-symbiont.</title>
        <authorList>
            <person name="Hoffrichter A."/>
            <person name="Liang J."/>
            <person name="Brachmann A."/>
            <person name="Marin M."/>
        </authorList>
    </citation>
    <scope>NUCLEOTIDE SEQUENCE [LARGE SCALE GENOMIC DNA]</scope>
    <source>
        <strain evidence="2 3">Norway</strain>
    </source>
</reference>
<sequence>MTTHPVVGGNIAERASKKRPTSAEAMNKRLRCQGFNAARAPLRHETVGADIGTSGRFRKVRQCRISYAEMTEAGEFERLGACNTADTEGAHRTRRPFLEPSFHAVPAFTLMERIHVLSSRRRRRHDAR</sequence>